<evidence type="ECO:0000256" key="6">
    <source>
        <dbReference type="ARBA" id="ARBA00022598"/>
    </source>
</evidence>
<keyword evidence="9" id="KW-0648">Protein biosynthesis</keyword>
<dbReference type="InterPro" id="IPR006195">
    <property type="entry name" value="aa-tRNA-synth_II"/>
</dbReference>
<dbReference type="GO" id="GO:0005524">
    <property type="term" value="F:ATP binding"/>
    <property type="evidence" value="ECO:0007669"/>
    <property type="project" value="UniProtKB-KW"/>
</dbReference>
<dbReference type="PANTHER" id="PTHR42753:SF2">
    <property type="entry name" value="PROLINE--TRNA LIGASE"/>
    <property type="match status" value="1"/>
</dbReference>
<keyword evidence="8" id="KW-0067">ATP-binding</keyword>
<evidence type="ECO:0000256" key="9">
    <source>
        <dbReference type="ARBA" id="ARBA00022917"/>
    </source>
</evidence>
<dbReference type="EC" id="6.1.1.15" evidence="3 12"/>
<evidence type="ECO:0000313" key="15">
    <source>
        <dbReference type="Proteomes" id="UP000702544"/>
    </source>
</evidence>
<evidence type="ECO:0000256" key="7">
    <source>
        <dbReference type="ARBA" id="ARBA00022741"/>
    </source>
</evidence>
<dbReference type="GO" id="GO:0004827">
    <property type="term" value="F:proline-tRNA ligase activity"/>
    <property type="evidence" value="ECO:0007669"/>
    <property type="project" value="UniProtKB-UniRule"/>
</dbReference>
<evidence type="ECO:0000256" key="2">
    <source>
        <dbReference type="ARBA" id="ARBA00011738"/>
    </source>
</evidence>
<evidence type="ECO:0000256" key="4">
    <source>
        <dbReference type="ARBA" id="ARBA00019110"/>
    </source>
</evidence>
<comment type="caution">
    <text evidence="14">The sequence shown here is derived from an EMBL/GenBank/DDBJ whole genome shotgun (WGS) entry which is preliminary data.</text>
</comment>
<dbReference type="Gene3D" id="3.90.960.10">
    <property type="entry name" value="YbaK/aminoacyl-tRNA synthetase-associated domain"/>
    <property type="match status" value="1"/>
</dbReference>
<dbReference type="Pfam" id="PF03129">
    <property type="entry name" value="HGTP_anticodon"/>
    <property type="match status" value="1"/>
</dbReference>
<dbReference type="Gene3D" id="3.40.50.800">
    <property type="entry name" value="Anticodon-binding domain"/>
    <property type="match status" value="1"/>
</dbReference>
<keyword evidence="6 14" id="KW-0436">Ligase</keyword>
<evidence type="ECO:0000256" key="1">
    <source>
        <dbReference type="ARBA" id="ARBA00004496"/>
    </source>
</evidence>
<keyword evidence="10" id="KW-0030">Aminoacyl-tRNA synthetase</keyword>
<dbReference type="InterPro" id="IPR004154">
    <property type="entry name" value="Anticodon-bd"/>
</dbReference>
<evidence type="ECO:0000256" key="10">
    <source>
        <dbReference type="ARBA" id="ARBA00023146"/>
    </source>
</evidence>
<dbReference type="PRINTS" id="PR01046">
    <property type="entry name" value="TRNASYNTHPRO"/>
</dbReference>
<organism evidence="14 15">
    <name type="scientific">Candidatus Kutchimonas denitrificans</name>
    <dbReference type="NCBI Taxonomy" id="3056748"/>
    <lineage>
        <taxon>Bacteria</taxon>
        <taxon>Pseudomonadati</taxon>
        <taxon>Gemmatimonadota</taxon>
        <taxon>Gemmatimonadia</taxon>
        <taxon>Candidatus Palauibacterales</taxon>
        <taxon>Candidatus Palauibacteraceae</taxon>
        <taxon>Candidatus Kutchimonas</taxon>
    </lineage>
</organism>
<dbReference type="InterPro" id="IPR007214">
    <property type="entry name" value="YbaK/aa-tRNA-synth-assoc-dom"/>
</dbReference>
<keyword evidence="5" id="KW-0963">Cytoplasm</keyword>
<reference evidence="14 15" key="1">
    <citation type="submission" date="2020-01" db="EMBL/GenBank/DDBJ databases">
        <title>Genomes assembled from Gulf of Kutch pelagic sediment metagenomes.</title>
        <authorList>
            <person name="Chandrashekar M."/>
            <person name="Mahajan M.S."/>
            <person name="Dave K.J."/>
            <person name="Vatsa P."/>
            <person name="Nathani N.M."/>
        </authorList>
    </citation>
    <scope>NUCLEOTIDE SEQUENCE [LARGE SCALE GENOMIC DNA]</scope>
    <source>
        <strain evidence="14">KS3-K002</strain>
    </source>
</reference>
<dbReference type="GO" id="GO:0002161">
    <property type="term" value="F:aminoacyl-tRNA deacylase activity"/>
    <property type="evidence" value="ECO:0007669"/>
    <property type="project" value="InterPro"/>
</dbReference>
<evidence type="ECO:0000256" key="5">
    <source>
        <dbReference type="ARBA" id="ARBA00022490"/>
    </source>
</evidence>
<dbReference type="CDD" id="cd04334">
    <property type="entry name" value="ProRS-INS"/>
    <property type="match status" value="1"/>
</dbReference>
<dbReference type="PANTHER" id="PTHR42753">
    <property type="entry name" value="MITOCHONDRIAL RIBOSOME PROTEIN L39/PROLYL-TRNA LIGASE FAMILY MEMBER"/>
    <property type="match status" value="1"/>
</dbReference>
<dbReference type="Pfam" id="PF04073">
    <property type="entry name" value="tRNA_edit"/>
    <property type="match status" value="1"/>
</dbReference>
<dbReference type="AlphaFoldDB" id="A0AAE4ZA21"/>
<dbReference type="Gene3D" id="3.30.930.10">
    <property type="entry name" value="Bira Bifunctional Protein, Domain 2"/>
    <property type="match status" value="2"/>
</dbReference>
<evidence type="ECO:0000259" key="13">
    <source>
        <dbReference type="PROSITE" id="PS50862"/>
    </source>
</evidence>
<comment type="catalytic activity">
    <reaction evidence="11">
        <text>tRNA(Pro) + L-proline + ATP = L-prolyl-tRNA(Pro) + AMP + diphosphate</text>
        <dbReference type="Rhea" id="RHEA:14305"/>
        <dbReference type="Rhea" id="RHEA-COMP:9700"/>
        <dbReference type="Rhea" id="RHEA-COMP:9702"/>
        <dbReference type="ChEBI" id="CHEBI:30616"/>
        <dbReference type="ChEBI" id="CHEBI:33019"/>
        <dbReference type="ChEBI" id="CHEBI:60039"/>
        <dbReference type="ChEBI" id="CHEBI:78442"/>
        <dbReference type="ChEBI" id="CHEBI:78532"/>
        <dbReference type="ChEBI" id="CHEBI:456215"/>
        <dbReference type="EC" id="6.1.1.15"/>
    </reaction>
</comment>
<proteinExistence type="predicted"/>
<dbReference type="CDD" id="cd00861">
    <property type="entry name" value="ProRS_anticodon_short"/>
    <property type="match status" value="1"/>
</dbReference>
<evidence type="ECO:0000256" key="8">
    <source>
        <dbReference type="ARBA" id="ARBA00022840"/>
    </source>
</evidence>
<dbReference type="InterPro" id="IPR050062">
    <property type="entry name" value="Pro-tRNA_synthetase"/>
</dbReference>
<dbReference type="GO" id="GO:0006433">
    <property type="term" value="P:prolyl-tRNA aminoacylation"/>
    <property type="evidence" value="ECO:0007669"/>
    <property type="project" value="UniProtKB-UniRule"/>
</dbReference>
<dbReference type="InterPro" id="IPR004500">
    <property type="entry name" value="Pro-tRNA-synth_IIa_bac-type"/>
</dbReference>
<dbReference type="Proteomes" id="UP000702544">
    <property type="component" value="Unassembled WGS sequence"/>
</dbReference>
<evidence type="ECO:0000313" key="14">
    <source>
        <dbReference type="EMBL" id="NIR75823.1"/>
    </source>
</evidence>
<gene>
    <name evidence="14" type="primary">proS</name>
    <name evidence="14" type="ORF">GWO12_12040</name>
</gene>
<evidence type="ECO:0000256" key="11">
    <source>
        <dbReference type="ARBA" id="ARBA00047671"/>
    </source>
</evidence>
<dbReference type="SUPFAM" id="SSF52954">
    <property type="entry name" value="Class II aaRS ABD-related"/>
    <property type="match status" value="1"/>
</dbReference>
<accession>A0AAE4ZA21</accession>
<protein>
    <recommendedName>
        <fullName evidence="4 12">Proline--tRNA ligase</fullName>
        <ecNumber evidence="3 12">6.1.1.15</ecNumber>
    </recommendedName>
</protein>
<dbReference type="InterPro" id="IPR036754">
    <property type="entry name" value="YbaK/aa-tRNA-synt-asso_dom_sf"/>
</dbReference>
<dbReference type="NCBIfam" id="TIGR00409">
    <property type="entry name" value="proS_fam_II"/>
    <property type="match status" value="1"/>
</dbReference>
<dbReference type="InterPro" id="IPR036621">
    <property type="entry name" value="Anticodon-bd_dom_sf"/>
</dbReference>
<dbReference type="EMBL" id="JAACAK010000096">
    <property type="protein sequence ID" value="NIR75823.1"/>
    <property type="molecule type" value="Genomic_DNA"/>
</dbReference>
<evidence type="ECO:0000256" key="12">
    <source>
        <dbReference type="NCBIfam" id="TIGR00409"/>
    </source>
</evidence>
<comment type="subcellular location">
    <subcellularLocation>
        <location evidence="1">Cytoplasm</location>
    </subcellularLocation>
</comment>
<dbReference type="InterPro" id="IPR045864">
    <property type="entry name" value="aa-tRNA-synth_II/BPL/LPL"/>
</dbReference>
<name>A0AAE4ZA21_9BACT</name>
<dbReference type="SUPFAM" id="SSF55681">
    <property type="entry name" value="Class II aaRS and biotin synthetases"/>
    <property type="match status" value="1"/>
</dbReference>
<feature type="domain" description="Aminoacyl-transfer RNA synthetases class-II family profile" evidence="13">
    <location>
        <begin position="51"/>
        <end position="473"/>
    </location>
</feature>
<comment type="subunit">
    <text evidence="2">Homodimer.</text>
</comment>
<dbReference type="PROSITE" id="PS50862">
    <property type="entry name" value="AA_TRNA_LIGASE_II"/>
    <property type="match status" value="1"/>
</dbReference>
<dbReference type="InterPro" id="IPR002314">
    <property type="entry name" value="aa-tRNA-synt_IIb"/>
</dbReference>
<dbReference type="InterPro" id="IPR002316">
    <property type="entry name" value="Pro-tRNA-ligase_IIa"/>
</dbReference>
<dbReference type="InterPro" id="IPR044140">
    <property type="entry name" value="ProRS_anticodon_short"/>
</dbReference>
<dbReference type="SUPFAM" id="SSF55826">
    <property type="entry name" value="YbaK/ProRS associated domain"/>
    <property type="match status" value="1"/>
</dbReference>
<dbReference type="Pfam" id="PF00587">
    <property type="entry name" value="tRNA-synt_2b"/>
    <property type="match status" value="1"/>
</dbReference>
<evidence type="ECO:0000256" key="3">
    <source>
        <dbReference type="ARBA" id="ARBA00012831"/>
    </source>
</evidence>
<keyword evidence="7" id="KW-0547">Nucleotide-binding</keyword>
<dbReference type="GO" id="GO:0005829">
    <property type="term" value="C:cytosol"/>
    <property type="evidence" value="ECO:0007669"/>
    <property type="project" value="TreeGrafter"/>
</dbReference>
<sequence length="584" mass="62896">MRLSKFLGPTLRSAPAGAETKSHGLLLRAGYIRPLAPGIFSYLPLGRRALRKIEAVVRAELEALGAQEVTMPGVQPATLVRRSGLWEGAGPELARFDDRCGRPLALAMSHEENAAFLAADSVTSYRQLPVTLFQIGRCFRDEARPRGGIARLREFTLLDSYSFSAGEEGLAAAYRDHLEAFDRIFSRLGLARAVLVESGGGAGTEHDFFYPSEAGDDAIVQCDACGYAADREWARFARPEPPVEEPQPLERVSTPGASSIEGLAKFLDIPESRTAKVVLLNAIQPTAPDDPDRREVLVMALVRGDMEVSEAKLRQAVGALALEPARGGAIEAAGATAGYASPVGLPSSELRVVIDELVATTPNLVAGANEEGVHLRNVNFGRDYRADVVADIALAREDAACPDCTRPLRPHVGFELGSLHRFPADYAERLGATYQDNSGSVAPMRMGSYGIGLDRLLACIAEEHHDERGLVMPATVAPFAVHLVSIAGGDPWIEKRATELYEELVRAGFDTLYDDRDLRAGVKFNDADLMGAPVRVSIGARSLERDGVEVKRRAEEKGAIVDLDNVLERAAGMLADARGKLGPE</sequence>